<name>A0A382GDG9_9ZZZZ</name>
<organism evidence="2">
    <name type="scientific">marine metagenome</name>
    <dbReference type="NCBI Taxonomy" id="408172"/>
    <lineage>
        <taxon>unclassified sequences</taxon>
        <taxon>metagenomes</taxon>
        <taxon>ecological metagenomes</taxon>
    </lineage>
</organism>
<evidence type="ECO:0000313" key="2">
    <source>
        <dbReference type="EMBL" id="SVB73250.1"/>
    </source>
</evidence>
<proteinExistence type="predicted"/>
<dbReference type="AlphaFoldDB" id="A0A382GDG9"/>
<dbReference type="EMBL" id="UINC01054938">
    <property type="protein sequence ID" value="SVB73250.1"/>
    <property type="molecule type" value="Genomic_DNA"/>
</dbReference>
<feature type="domain" description="DUF5672" evidence="1">
    <location>
        <begin position="61"/>
        <end position="173"/>
    </location>
</feature>
<dbReference type="InterPro" id="IPR043729">
    <property type="entry name" value="DUF5672"/>
</dbReference>
<protein>
    <recommendedName>
        <fullName evidence="1">DUF5672 domain-containing protein</fullName>
    </recommendedName>
</protein>
<accession>A0A382GDG9</accession>
<sequence>MYKLDLRNVTFICGDSDNNHYEIIKYIIDKVSSQIEFNDIIFERKISSLVDYNIWVSKKLKNIIKTDYCLIFQWDGFPVNVKEWRNDWFNYDYIGAPWITQPWPKDKAVGNGGFSLRSKKYLELTSRENYNGTMPEDEYFCRVHKLKCNYAPVEKAFNFAAEDIYYKEQFGFHGIMTILMNSGLAKTYSNNVNHDLIRWAQNNKNNINLAESYEIVKWYKNQCNARNS</sequence>
<reference evidence="2" key="1">
    <citation type="submission" date="2018-05" db="EMBL/GenBank/DDBJ databases">
        <authorList>
            <person name="Lanie J.A."/>
            <person name="Ng W.-L."/>
            <person name="Kazmierczak K.M."/>
            <person name="Andrzejewski T.M."/>
            <person name="Davidsen T.M."/>
            <person name="Wayne K.J."/>
            <person name="Tettelin H."/>
            <person name="Glass J.I."/>
            <person name="Rusch D."/>
            <person name="Podicherti R."/>
            <person name="Tsui H.-C.T."/>
            <person name="Winkler M.E."/>
        </authorList>
    </citation>
    <scope>NUCLEOTIDE SEQUENCE</scope>
</reference>
<dbReference type="Pfam" id="PF18922">
    <property type="entry name" value="DUF5672"/>
    <property type="match status" value="1"/>
</dbReference>
<gene>
    <name evidence="2" type="ORF">METZ01_LOCUS226104</name>
</gene>
<evidence type="ECO:0000259" key="1">
    <source>
        <dbReference type="Pfam" id="PF18922"/>
    </source>
</evidence>